<dbReference type="Gene3D" id="3.40.50.1980">
    <property type="entry name" value="Nitrogenase molybdenum iron protein domain"/>
    <property type="match status" value="1"/>
</dbReference>
<dbReference type="Proteomes" id="UP000238916">
    <property type="component" value="Unassembled WGS sequence"/>
</dbReference>
<evidence type="ECO:0000313" key="2">
    <source>
        <dbReference type="Proteomes" id="UP000238916"/>
    </source>
</evidence>
<protein>
    <submittedName>
        <fullName evidence="1">Uncharacterized protein</fullName>
    </submittedName>
</protein>
<organism evidence="1 2">
    <name type="scientific">Candidatus Desulfosporosinus infrequens</name>
    <dbReference type="NCBI Taxonomy" id="2043169"/>
    <lineage>
        <taxon>Bacteria</taxon>
        <taxon>Bacillati</taxon>
        <taxon>Bacillota</taxon>
        <taxon>Clostridia</taxon>
        <taxon>Eubacteriales</taxon>
        <taxon>Desulfitobacteriaceae</taxon>
        <taxon>Desulfosporosinus</taxon>
    </lineage>
</organism>
<gene>
    <name evidence="1" type="ORF">SBF1_110023</name>
</gene>
<sequence length="50" mass="5349">MEKTVVDMAGRRSVTLPQDVKKVITTGSNPMLFSLIVALGEGDTSKRAIS</sequence>
<accession>A0A2U3JX61</accession>
<reference evidence="2" key="1">
    <citation type="submission" date="2018-02" db="EMBL/GenBank/DDBJ databases">
        <authorList>
            <person name="Hausmann B."/>
        </authorList>
    </citation>
    <scope>NUCLEOTIDE SEQUENCE [LARGE SCALE GENOMIC DNA]</scope>
    <source>
        <strain evidence="2">Peat soil MAG SbF1</strain>
    </source>
</reference>
<evidence type="ECO:0000313" key="1">
    <source>
        <dbReference type="EMBL" id="SPF31897.1"/>
    </source>
</evidence>
<proteinExistence type="predicted"/>
<dbReference type="EMBL" id="OMOF01000013">
    <property type="protein sequence ID" value="SPF31897.1"/>
    <property type="molecule type" value="Genomic_DNA"/>
</dbReference>
<name>A0A2U3JX61_9FIRM</name>
<dbReference type="AlphaFoldDB" id="A0A2U3JX61"/>